<keyword evidence="2" id="KW-0808">Transferase</keyword>
<dbReference type="InterPro" id="IPR006342">
    <property type="entry name" value="FkbM_mtfrase"/>
</dbReference>
<dbReference type="Pfam" id="PF05050">
    <property type="entry name" value="Methyltransf_21"/>
    <property type="match status" value="1"/>
</dbReference>
<feature type="domain" description="Methyltransferase FkbM" evidence="1">
    <location>
        <begin position="224"/>
        <end position="376"/>
    </location>
</feature>
<evidence type="ECO:0000259" key="1">
    <source>
        <dbReference type="Pfam" id="PF05050"/>
    </source>
</evidence>
<dbReference type="EMBL" id="SOZD01000004">
    <property type="protein sequence ID" value="TFF21818.1"/>
    <property type="molecule type" value="Genomic_DNA"/>
</dbReference>
<dbReference type="InterPro" id="IPR029063">
    <property type="entry name" value="SAM-dependent_MTases_sf"/>
</dbReference>
<protein>
    <submittedName>
        <fullName evidence="2">FkbM family methyltransferase</fullName>
    </submittedName>
</protein>
<comment type="caution">
    <text evidence="2">The sequence shown here is derived from an EMBL/GenBank/DDBJ whole genome shotgun (WGS) entry which is preliminary data.</text>
</comment>
<evidence type="ECO:0000313" key="3">
    <source>
        <dbReference type="Proteomes" id="UP000298179"/>
    </source>
</evidence>
<accession>A0A4Y8RGN5</accession>
<dbReference type="AlphaFoldDB" id="A0A4Y8RGN5"/>
<keyword evidence="3" id="KW-1185">Reference proteome</keyword>
<evidence type="ECO:0000313" key="2">
    <source>
        <dbReference type="EMBL" id="TFF21818.1"/>
    </source>
</evidence>
<dbReference type="RefSeq" id="WP_134762701.1">
    <property type="nucleotide sequence ID" value="NZ_SOZD01000004.1"/>
</dbReference>
<dbReference type="Gene3D" id="3.40.50.150">
    <property type="entry name" value="Vaccinia Virus protein VP39"/>
    <property type="match status" value="1"/>
</dbReference>
<reference evidence="2 3" key="1">
    <citation type="submission" date="2019-03" db="EMBL/GenBank/DDBJ databases">
        <title>Jiella endophytica sp. nov., a novel endophytic bacterium isolated from root of Ficus microcarpa Linn. f.</title>
        <authorList>
            <person name="Tuo L."/>
        </authorList>
    </citation>
    <scope>NUCLEOTIDE SEQUENCE [LARGE SCALE GENOMIC DNA]</scope>
    <source>
        <strain evidence="2 3">CBS5Q-3</strain>
    </source>
</reference>
<dbReference type="GO" id="GO:0008168">
    <property type="term" value="F:methyltransferase activity"/>
    <property type="evidence" value="ECO:0007669"/>
    <property type="project" value="UniProtKB-KW"/>
</dbReference>
<keyword evidence="2" id="KW-0489">Methyltransferase</keyword>
<gene>
    <name evidence="2" type="ORF">E3C22_14175</name>
</gene>
<name>A0A4Y8RGN5_9HYPH</name>
<sequence>MDAVFPGRTISRTISKLPDAREALALLCEANLRAPGGEPVVVRNRDLWLYGAGNLGRLACRHLEAVCQPVAGIIDRNAQAFAGTDAFAGLPVLAPDEVPAAVKEEALLAVSVVTSPFAPLQAELVASGWRTVVPFYDVAETYRDRHPLSNGWFAAAMGTEAMGDAGEVLEGFADDASRAHYLRFAAWRLARQEWDFPKAPVTTGDRFFIPETCSAFQPGERVVDAGAHQGELLPRFWAALDGSAEKFWAIEPDPQSLNALGLAQIGWPSVLRDRVEIVDAVLADCGKKARFHAGLGYASQTAATGSTLRETTTIDALGLDATILKLHLEGGELAALKGGLETVRRNRPIVMLTVYHDAAGLIESPLFLMRELADYGILMRTHAYCGTGAVLYAIPDERVP</sequence>
<proteinExistence type="predicted"/>
<dbReference type="OrthoDB" id="5329963at2"/>
<dbReference type="SUPFAM" id="SSF53335">
    <property type="entry name" value="S-adenosyl-L-methionine-dependent methyltransferases"/>
    <property type="match status" value="1"/>
</dbReference>
<dbReference type="GO" id="GO:0032259">
    <property type="term" value="P:methylation"/>
    <property type="evidence" value="ECO:0007669"/>
    <property type="project" value="UniProtKB-KW"/>
</dbReference>
<dbReference type="Proteomes" id="UP000298179">
    <property type="component" value="Unassembled WGS sequence"/>
</dbReference>
<organism evidence="2 3">
    <name type="scientific">Jiella endophytica</name>
    <dbReference type="NCBI Taxonomy" id="2558362"/>
    <lineage>
        <taxon>Bacteria</taxon>
        <taxon>Pseudomonadati</taxon>
        <taxon>Pseudomonadota</taxon>
        <taxon>Alphaproteobacteria</taxon>
        <taxon>Hyphomicrobiales</taxon>
        <taxon>Aurantimonadaceae</taxon>
        <taxon>Jiella</taxon>
    </lineage>
</organism>